<feature type="signal peptide" evidence="1">
    <location>
        <begin position="1"/>
        <end position="23"/>
    </location>
</feature>
<evidence type="ECO:0000256" key="1">
    <source>
        <dbReference type="SAM" id="SignalP"/>
    </source>
</evidence>
<evidence type="ECO:0008006" key="4">
    <source>
        <dbReference type="Google" id="ProtNLM"/>
    </source>
</evidence>
<gene>
    <name evidence="2" type="ORF">RI844_10530</name>
</gene>
<name>A0ABZ0GIR6_9GAMM</name>
<evidence type="ECO:0000313" key="2">
    <source>
        <dbReference type="EMBL" id="WOH35817.1"/>
    </source>
</evidence>
<organism evidence="2 3">
    <name type="scientific">Thalassotalea fonticola</name>
    <dbReference type="NCBI Taxonomy" id="3065649"/>
    <lineage>
        <taxon>Bacteria</taxon>
        <taxon>Pseudomonadati</taxon>
        <taxon>Pseudomonadota</taxon>
        <taxon>Gammaproteobacteria</taxon>
        <taxon>Alteromonadales</taxon>
        <taxon>Colwelliaceae</taxon>
        <taxon>Thalassotalea</taxon>
    </lineage>
</organism>
<dbReference type="Proteomes" id="UP001301442">
    <property type="component" value="Chromosome"/>
</dbReference>
<accession>A0ABZ0GIR6</accession>
<proteinExistence type="predicted"/>
<protein>
    <recommendedName>
        <fullName evidence="4">DUF4331 domain-containing protein</fullName>
    </recommendedName>
</protein>
<keyword evidence="3" id="KW-1185">Reference proteome</keyword>
<reference evidence="2 3" key="1">
    <citation type="submission" date="2023-09" db="EMBL/GenBank/DDBJ databases">
        <authorList>
            <person name="Qi X."/>
        </authorList>
    </citation>
    <scope>NUCLEOTIDE SEQUENCE [LARGE SCALE GENOMIC DNA]</scope>
    <source>
        <strain evidence="2 3">S1-1</strain>
    </source>
</reference>
<evidence type="ECO:0000313" key="3">
    <source>
        <dbReference type="Proteomes" id="UP001301442"/>
    </source>
</evidence>
<sequence>MNNLSKKLVTAAVLVSAAGVVFVAQSGGDDEMKKQISQARSAAPASISGNATIMSAGKVLVKGTNDWICMPDTMPGDGNPMCNDPTWMKMLTALGNKADFKADSIGISYMLKGDVGAGVSNSDPYHPDPKNADDYTETGPHLMIIVPKELLKGLTDDPNSGGPYVMWGETPYAHIMVPVGDKE</sequence>
<keyword evidence="1" id="KW-0732">Signal</keyword>
<feature type="chain" id="PRO_5046723665" description="DUF4331 domain-containing protein" evidence="1">
    <location>
        <begin position="24"/>
        <end position="183"/>
    </location>
</feature>
<dbReference type="EMBL" id="CP136600">
    <property type="protein sequence ID" value="WOH35817.1"/>
    <property type="molecule type" value="Genomic_DNA"/>
</dbReference>
<dbReference type="RefSeq" id="WP_348394634.1">
    <property type="nucleotide sequence ID" value="NZ_CP136600.1"/>
</dbReference>